<dbReference type="OrthoDB" id="281208at2"/>
<dbReference type="CDD" id="cd02440">
    <property type="entry name" value="AdoMet_MTases"/>
    <property type="match status" value="1"/>
</dbReference>
<evidence type="ECO:0000313" key="8">
    <source>
        <dbReference type="Proteomes" id="UP000218287"/>
    </source>
</evidence>
<feature type="region of interest" description="Disordered" evidence="4">
    <location>
        <begin position="43"/>
        <end position="62"/>
    </location>
</feature>
<evidence type="ECO:0000313" key="7">
    <source>
        <dbReference type="EMBL" id="BAY14600.1"/>
    </source>
</evidence>
<dbReference type="PANTHER" id="PTHR13610:SF11">
    <property type="entry name" value="METHYLTRANSFERASE DOMAIN-CONTAINING PROTEIN"/>
    <property type="match status" value="1"/>
</dbReference>
<dbReference type="GO" id="GO:0032259">
    <property type="term" value="P:methylation"/>
    <property type="evidence" value="ECO:0007669"/>
    <property type="project" value="UniProtKB-KW"/>
</dbReference>
<dbReference type="Pfam" id="PF13847">
    <property type="entry name" value="Methyltransf_31"/>
    <property type="match status" value="1"/>
</dbReference>
<keyword evidence="2" id="KW-0808">Transferase</keyword>
<dbReference type="Proteomes" id="UP000218287">
    <property type="component" value="Chromosome"/>
</dbReference>
<feature type="signal peptide" evidence="5">
    <location>
        <begin position="1"/>
        <end position="21"/>
    </location>
</feature>
<keyword evidence="1" id="KW-0489">Methyltransferase</keyword>
<dbReference type="PANTHER" id="PTHR13610">
    <property type="entry name" value="METHYLTRANSFERASE DOMAIN-CONTAINING PROTEIN"/>
    <property type="match status" value="1"/>
</dbReference>
<evidence type="ECO:0000256" key="3">
    <source>
        <dbReference type="ARBA" id="ARBA00022691"/>
    </source>
</evidence>
<protein>
    <recommendedName>
        <fullName evidence="6">Methyltransferase domain-containing protein</fullName>
    </recommendedName>
</protein>
<dbReference type="PROSITE" id="PS51257">
    <property type="entry name" value="PROKAR_LIPOPROTEIN"/>
    <property type="match status" value="1"/>
</dbReference>
<reference evidence="7 8" key="1">
    <citation type="submission" date="2017-06" db="EMBL/GenBank/DDBJ databases">
        <title>Genome sequencing of cyanobaciteial culture collection at National Institute for Environmental Studies (NIES).</title>
        <authorList>
            <person name="Hirose Y."/>
            <person name="Shimura Y."/>
            <person name="Fujisawa T."/>
            <person name="Nakamura Y."/>
            <person name="Kawachi M."/>
        </authorList>
    </citation>
    <scope>NUCLEOTIDE SEQUENCE [LARGE SCALE GENOMIC DNA]</scope>
    <source>
        <strain evidence="7 8">NIES-21</strain>
    </source>
</reference>
<dbReference type="EMBL" id="AP018174">
    <property type="protein sequence ID" value="BAY14600.1"/>
    <property type="molecule type" value="Genomic_DNA"/>
</dbReference>
<dbReference type="InterPro" id="IPR026170">
    <property type="entry name" value="FAM173A/B"/>
</dbReference>
<accession>A0A1Z4GAS0</accession>
<sequence length="211" mass="23058">MLKKILLSLITGVSVTTLAIAGCTAQQQDSAAEVQPPVLTAQTEAPTTTQPQERPGDVPYVPTPQPVVDAMLQVAKVGKNDILYDLGSGDGRIVVTAAQKYGTRGVGIDINPERIQEANANAQKAGVTDRVQFRQQDLFQTDLSEATVITLYLLPEVNQKLRPELLKLKPGTRIVSHAFDMGDWKPQQTLQVDGKTIYYWVVPKEVPANLR</sequence>
<feature type="compositionally biased region" description="Low complexity" evidence="4">
    <location>
        <begin position="43"/>
        <end position="53"/>
    </location>
</feature>
<evidence type="ECO:0000256" key="4">
    <source>
        <dbReference type="SAM" id="MobiDB-lite"/>
    </source>
</evidence>
<dbReference type="GO" id="GO:0016279">
    <property type="term" value="F:protein-lysine N-methyltransferase activity"/>
    <property type="evidence" value="ECO:0007669"/>
    <property type="project" value="InterPro"/>
</dbReference>
<evidence type="ECO:0000256" key="2">
    <source>
        <dbReference type="ARBA" id="ARBA00022679"/>
    </source>
</evidence>
<evidence type="ECO:0000256" key="5">
    <source>
        <dbReference type="SAM" id="SignalP"/>
    </source>
</evidence>
<evidence type="ECO:0000259" key="6">
    <source>
        <dbReference type="Pfam" id="PF13847"/>
    </source>
</evidence>
<feature type="chain" id="PRO_5012622294" description="Methyltransferase domain-containing protein" evidence="5">
    <location>
        <begin position="22"/>
        <end position="211"/>
    </location>
</feature>
<feature type="domain" description="Methyltransferase" evidence="6">
    <location>
        <begin position="83"/>
        <end position="144"/>
    </location>
</feature>
<name>A0A1Z4GAS0_9CYAN</name>
<keyword evidence="3" id="KW-0949">S-adenosyl-L-methionine</keyword>
<evidence type="ECO:0000256" key="1">
    <source>
        <dbReference type="ARBA" id="ARBA00022603"/>
    </source>
</evidence>
<dbReference type="AlphaFoldDB" id="A0A1Z4GAS0"/>
<dbReference type="InterPro" id="IPR029063">
    <property type="entry name" value="SAM-dependent_MTases_sf"/>
</dbReference>
<gene>
    <name evidence="7" type="ORF">NIES21_03570</name>
</gene>
<dbReference type="Gene3D" id="3.40.50.150">
    <property type="entry name" value="Vaccinia Virus protein VP39"/>
    <property type="match status" value="1"/>
</dbReference>
<proteinExistence type="predicted"/>
<organism evidence="7 8">
    <name type="scientific">Anabaenopsis circularis NIES-21</name>
    <dbReference type="NCBI Taxonomy" id="1085406"/>
    <lineage>
        <taxon>Bacteria</taxon>
        <taxon>Bacillati</taxon>
        <taxon>Cyanobacteriota</taxon>
        <taxon>Cyanophyceae</taxon>
        <taxon>Nostocales</taxon>
        <taxon>Nodulariaceae</taxon>
        <taxon>Anabaenopsis</taxon>
    </lineage>
</organism>
<keyword evidence="8" id="KW-1185">Reference proteome</keyword>
<dbReference type="SUPFAM" id="SSF53335">
    <property type="entry name" value="S-adenosyl-L-methionine-dependent methyltransferases"/>
    <property type="match status" value="1"/>
</dbReference>
<keyword evidence="5" id="KW-0732">Signal</keyword>
<dbReference type="InterPro" id="IPR025714">
    <property type="entry name" value="Methyltranfer_dom"/>
</dbReference>